<name>A0ABN9TPD3_9DINO</name>
<keyword evidence="2" id="KW-1185">Reference proteome</keyword>
<sequence>MKDATQNVLHGHTEPLCSFLARRSSEHLKKASGARNEKLAPAVNRQPGLRCLRWPIRAPKGAGQDTENLNSEAANIKAEMHQAAKLHGNAQDCKYTRQQLTKE</sequence>
<dbReference type="Proteomes" id="UP001189429">
    <property type="component" value="Unassembled WGS sequence"/>
</dbReference>
<evidence type="ECO:0000313" key="1">
    <source>
        <dbReference type="EMBL" id="CAK0847950.1"/>
    </source>
</evidence>
<accession>A0ABN9TPD3</accession>
<proteinExistence type="predicted"/>
<reference evidence="1" key="1">
    <citation type="submission" date="2023-10" db="EMBL/GenBank/DDBJ databases">
        <authorList>
            <person name="Chen Y."/>
            <person name="Shah S."/>
            <person name="Dougan E. K."/>
            <person name="Thang M."/>
            <person name="Chan C."/>
        </authorList>
    </citation>
    <scope>NUCLEOTIDE SEQUENCE [LARGE SCALE GENOMIC DNA]</scope>
</reference>
<organism evidence="1 2">
    <name type="scientific">Prorocentrum cordatum</name>
    <dbReference type="NCBI Taxonomy" id="2364126"/>
    <lineage>
        <taxon>Eukaryota</taxon>
        <taxon>Sar</taxon>
        <taxon>Alveolata</taxon>
        <taxon>Dinophyceae</taxon>
        <taxon>Prorocentrales</taxon>
        <taxon>Prorocentraceae</taxon>
        <taxon>Prorocentrum</taxon>
    </lineage>
</organism>
<protein>
    <submittedName>
        <fullName evidence="1">Uncharacterized protein</fullName>
    </submittedName>
</protein>
<evidence type="ECO:0000313" key="2">
    <source>
        <dbReference type="Proteomes" id="UP001189429"/>
    </source>
</evidence>
<dbReference type="EMBL" id="CAUYUJ010014946">
    <property type="protein sequence ID" value="CAK0847950.1"/>
    <property type="molecule type" value="Genomic_DNA"/>
</dbReference>
<comment type="caution">
    <text evidence="1">The sequence shown here is derived from an EMBL/GenBank/DDBJ whole genome shotgun (WGS) entry which is preliminary data.</text>
</comment>
<gene>
    <name evidence="1" type="ORF">PCOR1329_LOCUS41021</name>
</gene>